<keyword evidence="1" id="KW-0456">Lyase</keyword>
<name>A0A4V6KZJ1_9STRE</name>
<protein>
    <submittedName>
        <fullName evidence="1">Urocanate hydratase</fullName>
        <ecNumber evidence="1">4.2.1.49</ecNumber>
    </submittedName>
</protein>
<dbReference type="GO" id="GO:0016153">
    <property type="term" value="F:urocanate hydratase activity"/>
    <property type="evidence" value="ECO:0007669"/>
    <property type="project" value="UniProtKB-EC"/>
</dbReference>
<sequence length="39" mass="4357">MTFYSEADIAAAMTVKLDDVLPEKTVFQEGIRRAPNRGD</sequence>
<evidence type="ECO:0000313" key="1">
    <source>
        <dbReference type="EMBL" id="VTS13047.1"/>
    </source>
</evidence>
<dbReference type="Proteomes" id="UP000394068">
    <property type="component" value="Unassembled WGS sequence"/>
</dbReference>
<dbReference type="AlphaFoldDB" id="A0A4V6KZJ1"/>
<organism evidence="1 2">
    <name type="scientific">Streptococcus pseudoporcinus</name>
    <dbReference type="NCBI Taxonomy" id="361101"/>
    <lineage>
        <taxon>Bacteria</taxon>
        <taxon>Bacillati</taxon>
        <taxon>Bacillota</taxon>
        <taxon>Bacilli</taxon>
        <taxon>Lactobacillales</taxon>
        <taxon>Streptococcaceae</taxon>
        <taxon>Streptococcus</taxon>
    </lineage>
</organism>
<dbReference type="EMBL" id="CABEHT010000001">
    <property type="protein sequence ID" value="VTS13047.1"/>
    <property type="molecule type" value="Genomic_DNA"/>
</dbReference>
<gene>
    <name evidence="1" type="primary">hutU_1</name>
    <name evidence="1" type="ORF">NCTC5386_00822</name>
</gene>
<evidence type="ECO:0000313" key="2">
    <source>
        <dbReference type="Proteomes" id="UP000394068"/>
    </source>
</evidence>
<reference evidence="1 2" key="1">
    <citation type="submission" date="2019-05" db="EMBL/GenBank/DDBJ databases">
        <authorList>
            <consortium name="Pathogen Informatics"/>
        </authorList>
    </citation>
    <scope>NUCLEOTIDE SEQUENCE [LARGE SCALE GENOMIC DNA]</scope>
    <source>
        <strain evidence="1 2">NCTC5386</strain>
    </source>
</reference>
<proteinExistence type="predicted"/>
<dbReference type="EC" id="4.2.1.49" evidence="1"/>
<accession>A0A4V6KZJ1</accession>